<dbReference type="SUPFAM" id="SSF51735">
    <property type="entry name" value="NAD(P)-binding Rossmann-fold domains"/>
    <property type="match status" value="1"/>
</dbReference>
<proteinExistence type="predicted"/>
<dbReference type="PANTHER" id="PTHR14239">
    <property type="entry name" value="DUDULIN-RELATED"/>
    <property type="match status" value="1"/>
</dbReference>
<protein>
    <submittedName>
        <fullName evidence="3">2-hydroxy-3-oxopropionate reductase</fullName>
        <ecNumber evidence="3">1.1.1.60</ecNumber>
    </submittedName>
</protein>
<dbReference type="InterPro" id="IPR036291">
    <property type="entry name" value="NAD(P)-bd_dom_sf"/>
</dbReference>
<gene>
    <name evidence="3" type="primary">garR_2</name>
    <name evidence="3" type="ORF">MBUL_02022</name>
</gene>
<dbReference type="AlphaFoldDB" id="A0A679J3B0"/>
<dbReference type="EMBL" id="LR743504">
    <property type="protein sequence ID" value="CAA2103100.1"/>
    <property type="molecule type" value="Genomic_DNA"/>
</dbReference>
<name>A0A679J3B0_9HYPH</name>
<feature type="domain" description="Pyrroline-5-carboxylate reductase catalytic N-terminal" evidence="2">
    <location>
        <begin position="2"/>
        <end position="92"/>
    </location>
</feature>
<dbReference type="Pfam" id="PF03807">
    <property type="entry name" value="F420_oxidored"/>
    <property type="match status" value="1"/>
</dbReference>
<dbReference type="InterPro" id="IPR028939">
    <property type="entry name" value="P5C_Rdtase_cat_N"/>
</dbReference>
<evidence type="ECO:0000313" key="3">
    <source>
        <dbReference type="EMBL" id="CAA2103100.1"/>
    </source>
</evidence>
<organism evidence="3">
    <name type="scientific">Methylobacterium bullatum</name>
    <dbReference type="NCBI Taxonomy" id="570505"/>
    <lineage>
        <taxon>Bacteria</taxon>
        <taxon>Pseudomonadati</taxon>
        <taxon>Pseudomonadota</taxon>
        <taxon>Alphaproteobacteria</taxon>
        <taxon>Hyphomicrobiales</taxon>
        <taxon>Methylobacteriaceae</taxon>
        <taxon>Methylobacterium</taxon>
    </lineage>
</organism>
<sequence>MKIGILGSGSMGAILARTFSAAGHSVKVANSRDPSTIDADVLSNGAQAVTKEDAVADAEVVILSIPFFGIAALAPLLAGLPAETVVIDTSNYVPARDGQIEAIDNGQADSVWVAERLGRPIAKAWNSIYSVTLKEMGRPAGHPERIAAPVAADRARDREVTMALVEETGFDAYDAGTLADSWRQQTGAPCYCTEVTLADLPRALQATDRARLSKRRDLMFAVYQERFDDGSNPGRDFIVGLSRILNAA</sequence>
<dbReference type="EC" id="1.1.1.60" evidence="3"/>
<dbReference type="GO" id="GO:0008679">
    <property type="term" value="F:2-hydroxy-3-oxopropionate reductase activity"/>
    <property type="evidence" value="ECO:0007669"/>
    <property type="project" value="UniProtKB-EC"/>
</dbReference>
<evidence type="ECO:0000259" key="2">
    <source>
        <dbReference type="Pfam" id="PF03807"/>
    </source>
</evidence>
<evidence type="ECO:0000256" key="1">
    <source>
        <dbReference type="ARBA" id="ARBA00023002"/>
    </source>
</evidence>
<reference evidence="3" key="1">
    <citation type="submission" date="2019-12" db="EMBL/GenBank/DDBJ databases">
        <authorList>
            <person name="Cremers G."/>
        </authorList>
    </citation>
    <scope>NUCLEOTIDE SEQUENCE</scope>
    <source>
        <strain evidence="3">Mbul1</strain>
    </source>
</reference>
<dbReference type="InterPro" id="IPR051267">
    <property type="entry name" value="STEAP_metalloreductase"/>
</dbReference>
<accession>A0A679J3B0</accession>
<dbReference type="Gene3D" id="3.40.50.720">
    <property type="entry name" value="NAD(P)-binding Rossmann-like Domain"/>
    <property type="match status" value="1"/>
</dbReference>
<keyword evidence="1 3" id="KW-0560">Oxidoreductase</keyword>